<accession>A0AAE0S8G8</accession>
<dbReference type="Gene3D" id="2.60.120.40">
    <property type="match status" value="1"/>
</dbReference>
<sequence>MNCLLLLSVLLPITFNVLLCESGAFEISENWDCLADLNTRLEAEKRRRNNFDINRNKTRPAFTAFLNYDVVVAGLHKMIFPDVKVNAGGHYNPITGVFTVPFTGTYFIHLTIKMKEVLNKNSRYYANVIATCRHGGFYVNFKRNEELYSASHDVLFDCNAGERMYVLNGPAITKYEGGKETYFTVFITDLK</sequence>
<feature type="domain" description="C1q" evidence="2">
    <location>
        <begin position="55"/>
        <end position="191"/>
    </location>
</feature>
<evidence type="ECO:0000313" key="4">
    <source>
        <dbReference type="Proteomes" id="UP001195483"/>
    </source>
</evidence>
<keyword evidence="1" id="KW-0732">Signal</keyword>
<dbReference type="InterPro" id="IPR001073">
    <property type="entry name" value="C1q_dom"/>
</dbReference>
<dbReference type="SUPFAM" id="SSF49842">
    <property type="entry name" value="TNF-like"/>
    <property type="match status" value="1"/>
</dbReference>
<evidence type="ECO:0000256" key="1">
    <source>
        <dbReference type="SAM" id="SignalP"/>
    </source>
</evidence>
<dbReference type="Pfam" id="PF00386">
    <property type="entry name" value="C1q"/>
    <property type="match status" value="1"/>
</dbReference>
<reference evidence="3" key="3">
    <citation type="submission" date="2023-05" db="EMBL/GenBank/DDBJ databases">
        <authorList>
            <person name="Smith C.H."/>
        </authorList>
    </citation>
    <scope>NUCLEOTIDE SEQUENCE</scope>
    <source>
        <strain evidence="3">CHS0354</strain>
        <tissue evidence="3">Mantle</tissue>
    </source>
</reference>
<organism evidence="3 4">
    <name type="scientific">Potamilus streckersoni</name>
    <dbReference type="NCBI Taxonomy" id="2493646"/>
    <lineage>
        <taxon>Eukaryota</taxon>
        <taxon>Metazoa</taxon>
        <taxon>Spiralia</taxon>
        <taxon>Lophotrochozoa</taxon>
        <taxon>Mollusca</taxon>
        <taxon>Bivalvia</taxon>
        <taxon>Autobranchia</taxon>
        <taxon>Heteroconchia</taxon>
        <taxon>Palaeoheterodonta</taxon>
        <taxon>Unionida</taxon>
        <taxon>Unionoidea</taxon>
        <taxon>Unionidae</taxon>
        <taxon>Ambleminae</taxon>
        <taxon>Lampsilini</taxon>
        <taxon>Potamilus</taxon>
    </lineage>
</organism>
<evidence type="ECO:0000313" key="3">
    <source>
        <dbReference type="EMBL" id="KAK3586720.1"/>
    </source>
</evidence>
<gene>
    <name evidence="3" type="ORF">CHS0354_017516</name>
</gene>
<comment type="caution">
    <text evidence="3">The sequence shown here is derived from an EMBL/GenBank/DDBJ whole genome shotgun (WGS) entry which is preliminary data.</text>
</comment>
<dbReference type="InterPro" id="IPR008983">
    <property type="entry name" value="Tumour_necrosis_fac-like_dom"/>
</dbReference>
<reference evidence="3" key="1">
    <citation type="journal article" date="2021" name="Genome Biol. Evol.">
        <title>A High-Quality Reference Genome for a Parasitic Bivalve with Doubly Uniparental Inheritance (Bivalvia: Unionida).</title>
        <authorList>
            <person name="Smith C.H."/>
        </authorList>
    </citation>
    <scope>NUCLEOTIDE SEQUENCE</scope>
    <source>
        <strain evidence="3">CHS0354</strain>
    </source>
</reference>
<proteinExistence type="predicted"/>
<evidence type="ECO:0000259" key="2">
    <source>
        <dbReference type="PROSITE" id="PS50871"/>
    </source>
</evidence>
<feature type="chain" id="PRO_5041901842" description="C1q domain-containing protein" evidence="1">
    <location>
        <begin position="21"/>
        <end position="191"/>
    </location>
</feature>
<dbReference type="Proteomes" id="UP001195483">
    <property type="component" value="Unassembled WGS sequence"/>
</dbReference>
<feature type="signal peptide" evidence="1">
    <location>
        <begin position="1"/>
        <end position="20"/>
    </location>
</feature>
<protein>
    <recommendedName>
        <fullName evidence="2">C1q domain-containing protein</fullName>
    </recommendedName>
</protein>
<dbReference type="SMART" id="SM00110">
    <property type="entry name" value="C1Q"/>
    <property type="match status" value="1"/>
</dbReference>
<reference evidence="3" key="2">
    <citation type="journal article" date="2021" name="Genome Biol. Evol.">
        <title>Developing a high-quality reference genome for a parasitic bivalve with doubly uniparental inheritance (Bivalvia: Unionida).</title>
        <authorList>
            <person name="Smith C.H."/>
        </authorList>
    </citation>
    <scope>NUCLEOTIDE SEQUENCE</scope>
    <source>
        <strain evidence="3">CHS0354</strain>
        <tissue evidence="3">Mantle</tissue>
    </source>
</reference>
<name>A0AAE0S8G8_9BIVA</name>
<dbReference type="EMBL" id="JAEAOA010001086">
    <property type="protein sequence ID" value="KAK3586720.1"/>
    <property type="molecule type" value="Genomic_DNA"/>
</dbReference>
<keyword evidence="4" id="KW-1185">Reference proteome</keyword>
<dbReference type="AlphaFoldDB" id="A0AAE0S8G8"/>
<dbReference type="PROSITE" id="PS50871">
    <property type="entry name" value="C1Q"/>
    <property type="match status" value="1"/>
</dbReference>